<evidence type="ECO:0000313" key="4">
    <source>
        <dbReference type="EMBL" id="KJZ74808.1"/>
    </source>
</evidence>
<proteinExistence type="inferred from homology"/>
<dbReference type="OrthoDB" id="1923006at2759"/>
<dbReference type="GO" id="GO:0005092">
    <property type="term" value="F:GDP-dissociation inhibitor activity"/>
    <property type="evidence" value="ECO:0007669"/>
    <property type="project" value="UniProtKB-UniRule"/>
</dbReference>
<dbReference type="Gene3D" id="1.10.405.10">
    <property type="entry name" value="Guanine Nucleotide Dissociation Inhibitor, domain 1"/>
    <property type="match status" value="1"/>
</dbReference>
<feature type="compositionally biased region" description="Polar residues" evidence="3">
    <location>
        <begin position="15"/>
        <end position="27"/>
    </location>
</feature>
<dbReference type="InterPro" id="IPR018203">
    <property type="entry name" value="GDP_dissociation_inhibitor"/>
</dbReference>
<organism evidence="4 5">
    <name type="scientific">Hirsutella minnesotensis 3608</name>
    <dbReference type="NCBI Taxonomy" id="1043627"/>
    <lineage>
        <taxon>Eukaryota</taxon>
        <taxon>Fungi</taxon>
        <taxon>Dikarya</taxon>
        <taxon>Ascomycota</taxon>
        <taxon>Pezizomycotina</taxon>
        <taxon>Sordariomycetes</taxon>
        <taxon>Hypocreomycetidae</taxon>
        <taxon>Hypocreales</taxon>
        <taxon>Ophiocordycipitaceae</taxon>
        <taxon>Hirsutella</taxon>
    </lineage>
</organism>
<dbReference type="PANTHER" id="PTHR11787">
    <property type="entry name" value="RAB GDP-DISSOCIATION INHIBITOR"/>
    <property type="match status" value="1"/>
</dbReference>
<comment type="similarity">
    <text evidence="1 2">Belongs to the Rab GDI family.</text>
</comment>
<dbReference type="PIRSF" id="PIRSF037514">
    <property type="entry name" value="Rab_ger_ger_transf_A_fun"/>
    <property type="match status" value="1"/>
</dbReference>
<protein>
    <recommendedName>
        <fullName evidence="2">Rab proteins geranylgeranyltransferase</fullName>
    </recommendedName>
</protein>
<dbReference type="GO" id="GO:0005829">
    <property type="term" value="C:cytosol"/>
    <property type="evidence" value="ECO:0007669"/>
    <property type="project" value="TreeGrafter"/>
</dbReference>
<sequence>MSLTVDTIPLRGVGSRQNPANKNFSPSTPFLPASSRLTIMDSLSETLWDVVISGTGLQQSLLALALSRSGKNILHVDSNGYYGGSEAALSLQEADEWAERHQSAHLDGAFAAAQVTKAEDGLSFSRAYSLALAPQLIHARSELLSQLVSSKAFRQIEFLAVGSFYIFQPPSASNASSTLVKIPSTREEVFATKAISPRSKRSLMKFIKFVLEYELEPRTEVWKSKSTDELAGFLESEFKLDGELKSFVTVLALSIDGKISVEAGLAAIHRHLTSMGLFGRGFAAVYPKWGGLSEIAQVGCRAGAVGGAIYMLGTGLADVQDLQGSDDAELSVKLADGMHVRAKALVRGTTKPLPGDTIITRLTVVVESTLASMFESSMENGPKPCVAVVGFPPGSIKGSGSSEFPIYAFVHSSDTGECPNGQSTIYLSTVACAGSKDLLEEALSSLLKAASSDQEQPKCLYRLSYEQRGGSGTLAVEDKIGTFAMAPLDLAFSDSVLSPVKEAWKLVVAGDTADDDETYMKFDDREGVVDDEDAFRG</sequence>
<evidence type="ECO:0000313" key="5">
    <source>
        <dbReference type="Proteomes" id="UP000054481"/>
    </source>
</evidence>
<dbReference type="PRINTS" id="PR00891">
    <property type="entry name" value="RABGDIREP"/>
</dbReference>
<dbReference type="SUPFAM" id="SSF51905">
    <property type="entry name" value="FAD/NAD(P)-binding domain"/>
    <property type="match status" value="1"/>
</dbReference>
<dbReference type="InterPro" id="IPR036188">
    <property type="entry name" value="FAD/NAD-bd_sf"/>
</dbReference>
<gene>
    <name evidence="4" type="ORF">HIM_05717</name>
</gene>
<dbReference type="InterPro" id="IPR017230">
    <property type="entry name" value="Mrs6"/>
</dbReference>
<keyword evidence="5" id="KW-1185">Reference proteome</keyword>
<accession>A0A0F7ZUG2</accession>
<dbReference type="Pfam" id="PF00996">
    <property type="entry name" value="GDI"/>
    <property type="match status" value="1"/>
</dbReference>
<dbReference type="Proteomes" id="UP000054481">
    <property type="component" value="Unassembled WGS sequence"/>
</dbReference>
<evidence type="ECO:0000256" key="3">
    <source>
        <dbReference type="SAM" id="MobiDB-lite"/>
    </source>
</evidence>
<reference evidence="4 5" key="1">
    <citation type="journal article" date="2014" name="Genome Biol. Evol.">
        <title>Comparative genomics and transcriptomics analyses reveal divergent lifestyle features of nematode endoparasitic fungus Hirsutella minnesotensis.</title>
        <authorList>
            <person name="Lai Y."/>
            <person name="Liu K."/>
            <person name="Zhang X."/>
            <person name="Zhang X."/>
            <person name="Li K."/>
            <person name="Wang N."/>
            <person name="Shu C."/>
            <person name="Wu Y."/>
            <person name="Wang C."/>
            <person name="Bushley K.E."/>
            <person name="Xiang M."/>
            <person name="Liu X."/>
        </authorList>
    </citation>
    <scope>NUCLEOTIDE SEQUENCE [LARGE SCALE GENOMIC DNA]</scope>
    <source>
        <strain evidence="4 5">3608</strain>
    </source>
</reference>
<dbReference type="GO" id="GO:0005968">
    <property type="term" value="C:Rab-protein geranylgeranyltransferase complex"/>
    <property type="evidence" value="ECO:0007669"/>
    <property type="project" value="TreeGrafter"/>
</dbReference>
<evidence type="ECO:0000256" key="1">
    <source>
        <dbReference type="ARBA" id="ARBA00005593"/>
    </source>
</evidence>
<dbReference type="Gene3D" id="3.30.519.10">
    <property type="entry name" value="Guanine Nucleotide Dissociation Inhibitor, domain 2"/>
    <property type="match status" value="1"/>
</dbReference>
<feature type="region of interest" description="Disordered" evidence="3">
    <location>
        <begin position="1"/>
        <end position="27"/>
    </location>
</feature>
<dbReference type="GO" id="GO:0016192">
    <property type="term" value="P:vesicle-mediated transport"/>
    <property type="evidence" value="ECO:0007669"/>
    <property type="project" value="TreeGrafter"/>
</dbReference>
<dbReference type="GO" id="GO:0007264">
    <property type="term" value="P:small GTPase-mediated signal transduction"/>
    <property type="evidence" value="ECO:0007669"/>
    <property type="project" value="UniProtKB-UniRule"/>
</dbReference>
<dbReference type="EMBL" id="KQ030522">
    <property type="protein sequence ID" value="KJZ74808.1"/>
    <property type="molecule type" value="Genomic_DNA"/>
</dbReference>
<name>A0A0F7ZUG2_9HYPO</name>
<dbReference type="AlphaFoldDB" id="A0A0F7ZUG2"/>
<dbReference type="GO" id="GO:0005634">
    <property type="term" value="C:nucleus"/>
    <property type="evidence" value="ECO:0007669"/>
    <property type="project" value="TreeGrafter"/>
</dbReference>
<dbReference type="PANTHER" id="PTHR11787:SF4">
    <property type="entry name" value="CHM, RAB ESCORT PROTEIN 1"/>
    <property type="match status" value="1"/>
</dbReference>
<evidence type="ECO:0000256" key="2">
    <source>
        <dbReference type="PIRNR" id="PIRNR037514"/>
    </source>
</evidence>
<dbReference type="Gene3D" id="3.50.50.60">
    <property type="entry name" value="FAD/NAD(P)-binding domain"/>
    <property type="match status" value="1"/>
</dbReference>
<dbReference type="SUPFAM" id="SSF54373">
    <property type="entry name" value="FAD-linked reductases, C-terminal domain"/>
    <property type="match status" value="1"/>
</dbReference>